<sequence>MNRSDFEAEFDRMFEEAVRRSELDEIAVPDADSSWQRIRSKLRKERQRVRFLRAAKWSGLAAASLGLGTFLFQSLQPTEAFRPMFEMVYKVKGGSVSLNVASTDQSTAGAKTAPPPPDDELPVQPVKDNRDLPEENAFRREKVTMEEAAARTQFALPEPKYIPDGYTLQEVTIHITIGQPKASAAKLVYVKENVPEQLSILVRKRSYSDHADLPDGKRELTKPAAAVNELELNVGEINVIVKGALEAGVLNRIIDGMNLSE</sequence>
<evidence type="ECO:0008006" key="4">
    <source>
        <dbReference type="Google" id="ProtNLM"/>
    </source>
</evidence>
<evidence type="ECO:0000313" key="3">
    <source>
        <dbReference type="Proteomes" id="UP001597180"/>
    </source>
</evidence>
<dbReference type="Proteomes" id="UP001597180">
    <property type="component" value="Unassembled WGS sequence"/>
</dbReference>
<name>A0ABW3US83_9BACL</name>
<evidence type="ECO:0000313" key="2">
    <source>
        <dbReference type="EMBL" id="MFD1222304.1"/>
    </source>
</evidence>
<feature type="region of interest" description="Disordered" evidence="1">
    <location>
        <begin position="104"/>
        <end position="129"/>
    </location>
</feature>
<comment type="caution">
    <text evidence="2">The sequence shown here is derived from an EMBL/GenBank/DDBJ whole genome shotgun (WGS) entry which is preliminary data.</text>
</comment>
<protein>
    <recommendedName>
        <fullName evidence="4">DUF4367 domain-containing protein</fullName>
    </recommendedName>
</protein>
<accession>A0ABW3US83</accession>
<dbReference type="RefSeq" id="WP_192702787.1">
    <property type="nucleotide sequence ID" value="NZ_BAABJG010000018.1"/>
</dbReference>
<organism evidence="2 3">
    <name type="scientific">Paenibacillus vulneris</name>
    <dbReference type="NCBI Taxonomy" id="1133364"/>
    <lineage>
        <taxon>Bacteria</taxon>
        <taxon>Bacillati</taxon>
        <taxon>Bacillota</taxon>
        <taxon>Bacilli</taxon>
        <taxon>Bacillales</taxon>
        <taxon>Paenibacillaceae</taxon>
        <taxon>Paenibacillus</taxon>
    </lineage>
</organism>
<dbReference type="EMBL" id="JBHTLU010000023">
    <property type="protein sequence ID" value="MFD1222304.1"/>
    <property type="molecule type" value="Genomic_DNA"/>
</dbReference>
<gene>
    <name evidence="2" type="ORF">ACFQ4B_19460</name>
</gene>
<evidence type="ECO:0000256" key="1">
    <source>
        <dbReference type="SAM" id="MobiDB-lite"/>
    </source>
</evidence>
<proteinExistence type="predicted"/>
<keyword evidence="3" id="KW-1185">Reference proteome</keyword>
<reference evidence="3" key="1">
    <citation type="journal article" date="2019" name="Int. J. Syst. Evol. Microbiol.">
        <title>The Global Catalogue of Microorganisms (GCM) 10K type strain sequencing project: providing services to taxonomists for standard genome sequencing and annotation.</title>
        <authorList>
            <consortium name="The Broad Institute Genomics Platform"/>
            <consortium name="The Broad Institute Genome Sequencing Center for Infectious Disease"/>
            <person name="Wu L."/>
            <person name="Ma J."/>
        </authorList>
    </citation>
    <scope>NUCLEOTIDE SEQUENCE [LARGE SCALE GENOMIC DNA]</scope>
    <source>
        <strain evidence="3">CCUG 53270</strain>
    </source>
</reference>